<dbReference type="Proteomes" id="UP000036313">
    <property type="component" value="Unassembled WGS sequence"/>
</dbReference>
<accession>A0A0J6W020</accession>
<evidence type="ECO:0000313" key="5">
    <source>
        <dbReference type="Proteomes" id="UP000034150"/>
    </source>
</evidence>
<feature type="transmembrane region" description="Helical" evidence="1">
    <location>
        <begin position="134"/>
        <end position="155"/>
    </location>
</feature>
<dbReference type="PANTHER" id="PTHR40761">
    <property type="entry name" value="CONSERVED INTEGRAL MEMBRANE ALANINE VALINE AND LEUCINE RICH PROTEIN-RELATED"/>
    <property type="match status" value="1"/>
</dbReference>
<dbReference type="RefSeq" id="WP_046365148.1">
    <property type="nucleotide sequence ID" value="NZ_CALTXN010000011.1"/>
</dbReference>
<reference evidence="3 6" key="1">
    <citation type="journal article" date="2015" name="Genome Biol. Evol.">
        <title>Characterization of Three Mycobacterium spp. with Potential Use in Bioremediation by Genome Sequencing and Comparative Genomics.</title>
        <authorList>
            <person name="Das S."/>
            <person name="Pettersson B.M."/>
            <person name="Behra P.R."/>
            <person name="Ramesh M."/>
            <person name="Dasgupta S."/>
            <person name="Bhattacharya A."/>
            <person name="Kirsebom L.A."/>
        </authorList>
    </citation>
    <scope>NUCLEOTIDE SEQUENCE [LARGE SCALE GENOMIC DNA]</scope>
    <source>
        <strain evidence="3 6">DSM 44075</strain>
    </source>
</reference>
<dbReference type="STRING" id="1807.MOBUDSM44075_02833"/>
<dbReference type="EMBL" id="SDLP01000011">
    <property type="protein sequence ID" value="TDL03539.1"/>
    <property type="molecule type" value="Genomic_DNA"/>
</dbReference>
<evidence type="ECO:0000313" key="2">
    <source>
        <dbReference type="EMBL" id="KKE99835.1"/>
    </source>
</evidence>
<keyword evidence="5" id="KW-1185">Reference proteome</keyword>
<keyword evidence="1" id="KW-0472">Membrane</keyword>
<dbReference type="OrthoDB" id="4761185at2"/>
<keyword evidence="1" id="KW-0812">Transmembrane</keyword>
<dbReference type="PATRIC" id="fig|1807.13.peg.4440"/>
<name>A0A0J6W020_9MYCO</name>
<evidence type="ECO:0000313" key="6">
    <source>
        <dbReference type="Proteomes" id="UP000036313"/>
    </source>
</evidence>
<evidence type="ECO:0000313" key="7">
    <source>
        <dbReference type="Proteomes" id="UP000294952"/>
    </source>
</evidence>
<protein>
    <submittedName>
        <fullName evidence="2">Membrane protein</fullName>
    </submittedName>
</protein>
<dbReference type="Proteomes" id="UP000294952">
    <property type="component" value="Unassembled WGS sequence"/>
</dbReference>
<dbReference type="EMBL" id="LAUZ02000063">
    <property type="protein sequence ID" value="KKE99835.1"/>
    <property type="molecule type" value="Genomic_DNA"/>
</dbReference>
<keyword evidence="1" id="KW-1133">Transmembrane helix</keyword>
<evidence type="ECO:0000313" key="4">
    <source>
        <dbReference type="EMBL" id="TDL03539.1"/>
    </source>
</evidence>
<evidence type="ECO:0000256" key="1">
    <source>
        <dbReference type="SAM" id="Phobius"/>
    </source>
</evidence>
<proteinExistence type="predicted"/>
<feature type="transmembrane region" description="Helical" evidence="1">
    <location>
        <begin position="104"/>
        <end position="122"/>
    </location>
</feature>
<organism evidence="3 6">
    <name type="scientific">Mycolicibacterium obuense</name>
    <dbReference type="NCBI Taxonomy" id="1807"/>
    <lineage>
        <taxon>Bacteria</taxon>
        <taxon>Bacillati</taxon>
        <taxon>Actinomycetota</taxon>
        <taxon>Actinomycetes</taxon>
        <taxon>Mycobacteriales</taxon>
        <taxon>Mycobacteriaceae</taxon>
        <taxon>Mycolicibacterium</taxon>
    </lineage>
</organism>
<comment type="caution">
    <text evidence="3">The sequence shown here is derived from an EMBL/GenBank/DDBJ whole genome shotgun (WGS) entry which is preliminary data.</text>
</comment>
<dbReference type="AlphaFoldDB" id="A0A0J6W020"/>
<dbReference type="EMBL" id="JYNU01000015">
    <property type="protein sequence ID" value="KMO75744.1"/>
    <property type="molecule type" value="Genomic_DNA"/>
</dbReference>
<dbReference type="NCBIfam" id="NF038012">
    <property type="entry name" value="DMT_1"/>
    <property type="match status" value="1"/>
</dbReference>
<dbReference type="Proteomes" id="UP000034150">
    <property type="component" value="Unassembled WGS sequence"/>
</dbReference>
<sequence length="291" mass="29804">MARAEIAAVLALAAALFIAIGDVIHQRSAHDVTDEPVGHVELFARLLRDGRWWLGSGVAAVGFALQAAALGLGSVLLVQALLVTSLLFALPISARLSGRRVTNWQWLWAALLAAAVAVIVTVGDPTEGASRASLHTWVWVAAVLGPALALCLLAAQVAPPTVSAVLLAVVSGALWGLFAVLTKAVVTRLDVGSWAGVETLLKTPELYVWAAVAIAGTAMQQASFRSGALTASLPTMTVAEPVVASVLGVVVLGETLRPGEAGVFVLVVAVVVMVVATAALARGEAATREPA</sequence>
<feature type="transmembrane region" description="Helical" evidence="1">
    <location>
        <begin position="53"/>
        <end position="83"/>
    </location>
</feature>
<evidence type="ECO:0000313" key="3">
    <source>
        <dbReference type="EMBL" id="KMO75744.1"/>
    </source>
</evidence>
<dbReference type="PANTHER" id="PTHR40761:SF1">
    <property type="entry name" value="CONSERVED INTEGRAL MEMBRANE ALANINE VALINE AND LEUCINE RICH PROTEIN-RELATED"/>
    <property type="match status" value="1"/>
</dbReference>
<reference evidence="4 7" key="3">
    <citation type="submission" date="2019-01" db="EMBL/GenBank/DDBJ databases">
        <title>High-quality-draft genome sequences of five non-tuberculosis mycobacteriaceae isolated from a nosocomial environment.</title>
        <authorList>
            <person name="Tiago I."/>
            <person name="Alarico S."/>
            <person name="Pereira S.G."/>
            <person name="Coelho C."/>
            <person name="Maranha A."/>
            <person name="Empadinhas N."/>
        </authorList>
    </citation>
    <scope>NUCLEOTIDE SEQUENCE [LARGE SCALE GENOMIC DNA]</scope>
    <source>
        <strain evidence="4 7">22DIII</strain>
    </source>
</reference>
<feature type="transmembrane region" description="Helical" evidence="1">
    <location>
        <begin position="262"/>
        <end position="281"/>
    </location>
</feature>
<reference evidence="2 5" key="2">
    <citation type="submission" date="2015-04" db="EMBL/GenBank/DDBJ databases">
        <title>Genome sequence of Mycobacterium obuense UC1.</title>
        <authorList>
            <person name="Greninger A.L."/>
            <person name="Cunningham G."/>
            <person name="Chiu C.Y."/>
            <person name="Miller S."/>
        </authorList>
    </citation>
    <scope>NUCLEOTIDE SEQUENCE [LARGE SCALE GENOMIC DNA]</scope>
    <source>
        <strain evidence="2 5">UC1</strain>
    </source>
</reference>
<feature type="transmembrane region" description="Helical" evidence="1">
    <location>
        <begin position="236"/>
        <end position="256"/>
    </location>
</feature>
<gene>
    <name evidence="4" type="ORF">EUA04_25105</name>
    <name evidence="3" type="ORF">MOBUDSM44075_02833</name>
    <name evidence="2" type="ORF">WN67_21825</name>
</gene>
<feature type="transmembrane region" description="Helical" evidence="1">
    <location>
        <begin position="162"/>
        <end position="186"/>
    </location>
</feature>